<evidence type="ECO:0000313" key="11">
    <source>
        <dbReference type="EMBL" id="CDX03309.1"/>
    </source>
</evidence>
<dbReference type="InterPro" id="IPR011060">
    <property type="entry name" value="RibuloseP-bd_barrel"/>
</dbReference>
<keyword evidence="6" id="KW-0210">Decarboxylase</keyword>
<evidence type="ECO:0000256" key="5">
    <source>
        <dbReference type="ARBA" id="ARBA00022605"/>
    </source>
</evidence>
<feature type="domain" description="Indole-3-glycerol phosphate synthase" evidence="10">
    <location>
        <begin position="4"/>
        <end position="255"/>
    </location>
</feature>
<dbReference type="NCBIfam" id="NF001377">
    <property type="entry name" value="PRK00278.2-4"/>
    <property type="match status" value="1"/>
</dbReference>
<dbReference type="PANTHER" id="PTHR22854:SF2">
    <property type="entry name" value="INDOLE-3-GLYCEROL-PHOSPHATE SYNTHASE"/>
    <property type="match status" value="1"/>
</dbReference>
<protein>
    <recommendedName>
        <fullName evidence="4">indole-3-glycerol-phosphate synthase</fullName>
        <ecNumber evidence="4">4.1.1.48</ecNumber>
    </recommendedName>
</protein>
<evidence type="ECO:0000256" key="2">
    <source>
        <dbReference type="ARBA" id="ARBA00004696"/>
    </source>
</evidence>
<dbReference type="PATRIC" id="fig|49338.4.peg.3679"/>
<dbReference type="PROSITE" id="PS00614">
    <property type="entry name" value="IGPS"/>
    <property type="match status" value="1"/>
</dbReference>
<dbReference type="GO" id="GO:0004425">
    <property type="term" value="F:indole-3-glycerol-phosphate synthase activity"/>
    <property type="evidence" value="ECO:0007669"/>
    <property type="project" value="UniProtKB-EC"/>
</dbReference>
<gene>
    <name evidence="11" type="ORF">DPCES_3423</name>
</gene>
<proteinExistence type="inferred from homology"/>
<evidence type="ECO:0000256" key="1">
    <source>
        <dbReference type="ARBA" id="ARBA00001633"/>
    </source>
</evidence>
<evidence type="ECO:0000256" key="9">
    <source>
        <dbReference type="ARBA" id="ARBA00023239"/>
    </source>
</evidence>
<dbReference type="SUPFAM" id="SSF51366">
    <property type="entry name" value="Ribulose-phoshate binding barrel"/>
    <property type="match status" value="1"/>
</dbReference>
<dbReference type="InterPro" id="IPR045186">
    <property type="entry name" value="Indole-3-glycerol_P_synth"/>
</dbReference>
<dbReference type="PANTHER" id="PTHR22854">
    <property type="entry name" value="TRYPTOPHAN BIOSYNTHESIS PROTEIN"/>
    <property type="match status" value="1"/>
</dbReference>
<keyword evidence="9 11" id="KW-0456">Lyase</keyword>
<evidence type="ECO:0000256" key="8">
    <source>
        <dbReference type="ARBA" id="ARBA00023141"/>
    </source>
</evidence>
<evidence type="ECO:0000256" key="4">
    <source>
        <dbReference type="ARBA" id="ARBA00012362"/>
    </source>
</evidence>
<evidence type="ECO:0000256" key="3">
    <source>
        <dbReference type="ARBA" id="ARBA00008737"/>
    </source>
</evidence>
<dbReference type="Pfam" id="PF00218">
    <property type="entry name" value="IGPS"/>
    <property type="match status" value="1"/>
</dbReference>
<dbReference type="RefSeq" id="WP_208925966.1">
    <property type="nucleotide sequence ID" value="NZ_LK996017.1"/>
</dbReference>
<dbReference type="GO" id="GO:0004640">
    <property type="term" value="F:phosphoribosylanthranilate isomerase activity"/>
    <property type="evidence" value="ECO:0007669"/>
    <property type="project" value="TreeGrafter"/>
</dbReference>
<dbReference type="FunFam" id="3.20.20.70:FF:000024">
    <property type="entry name" value="Indole-3-glycerol phosphate synthase"/>
    <property type="match status" value="1"/>
</dbReference>
<organism evidence="11">
    <name type="scientific">Desulfitobacterium hafniense</name>
    <name type="common">Desulfitobacterium frappieri</name>
    <dbReference type="NCBI Taxonomy" id="49338"/>
    <lineage>
        <taxon>Bacteria</taxon>
        <taxon>Bacillati</taxon>
        <taxon>Bacillota</taxon>
        <taxon>Clostridia</taxon>
        <taxon>Eubacteriales</taxon>
        <taxon>Desulfitobacteriaceae</taxon>
        <taxon>Desulfitobacterium</taxon>
    </lineage>
</organism>
<dbReference type="InterPro" id="IPR013785">
    <property type="entry name" value="Aldolase_TIM"/>
</dbReference>
<evidence type="ECO:0000256" key="6">
    <source>
        <dbReference type="ARBA" id="ARBA00022793"/>
    </source>
</evidence>
<evidence type="ECO:0000256" key="7">
    <source>
        <dbReference type="ARBA" id="ARBA00022822"/>
    </source>
</evidence>
<sequence>MDILERIIIAKRKRLQARERQLPLAELKRQLEDKILSRPEYPELNPHSFHVIAEIKRASPSKGKIPWRHSLEETLQAYESGGASFISILTEEDFFLGGPEDWQRSRMLTALPLLRKDFILSEYQVMESAIMGADMILLIAGILDTAALPNLLHLTHELGMKALVECRDEEDVSRALQAGAKIIGINNRDLRTFRISLGRTQALSSLIPADCLLVSESGIHTPEDAAWVSSQGAQAVLVGESCLLSPDPALHIRSLREAGLGAKVVKTCPG</sequence>
<dbReference type="GO" id="GO:0000162">
    <property type="term" value="P:L-tryptophan biosynthetic process"/>
    <property type="evidence" value="ECO:0007669"/>
    <property type="project" value="UniProtKB-UniPathway"/>
</dbReference>
<dbReference type="InterPro" id="IPR013798">
    <property type="entry name" value="Indole-3-glycerol_P_synth_dom"/>
</dbReference>
<dbReference type="EMBL" id="LK996017">
    <property type="protein sequence ID" value="CDX03309.1"/>
    <property type="molecule type" value="Genomic_DNA"/>
</dbReference>
<keyword evidence="5" id="KW-0028">Amino-acid biosynthesis</keyword>
<dbReference type="InterPro" id="IPR001468">
    <property type="entry name" value="Indole-3-GlycerolPSynthase_CS"/>
</dbReference>
<keyword evidence="7" id="KW-0822">Tryptophan biosynthesis</keyword>
<reference evidence="11" key="1">
    <citation type="submission" date="2014-07" db="EMBL/GenBank/DDBJ databases">
        <authorList>
            <person name="Hornung V.Bastian."/>
        </authorList>
    </citation>
    <scope>NUCLEOTIDE SEQUENCE</scope>
    <source>
        <strain evidence="11">PCE-S</strain>
    </source>
</reference>
<name>A0A098B353_DESHA</name>
<dbReference type="Gene3D" id="3.20.20.70">
    <property type="entry name" value="Aldolase class I"/>
    <property type="match status" value="1"/>
</dbReference>
<comment type="similarity">
    <text evidence="3">Belongs to the TrpC family.</text>
</comment>
<keyword evidence="8" id="KW-0057">Aromatic amino acid biosynthesis</keyword>
<evidence type="ECO:0000259" key="10">
    <source>
        <dbReference type="Pfam" id="PF00218"/>
    </source>
</evidence>
<comment type="catalytic activity">
    <reaction evidence="1">
        <text>1-(2-carboxyphenylamino)-1-deoxy-D-ribulose 5-phosphate + H(+) = (1S,2R)-1-C-(indol-3-yl)glycerol 3-phosphate + CO2 + H2O</text>
        <dbReference type="Rhea" id="RHEA:23476"/>
        <dbReference type="ChEBI" id="CHEBI:15377"/>
        <dbReference type="ChEBI" id="CHEBI:15378"/>
        <dbReference type="ChEBI" id="CHEBI:16526"/>
        <dbReference type="ChEBI" id="CHEBI:58613"/>
        <dbReference type="ChEBI" id="CHEBI:58866"/>
        <dbReference type="EC" id="4.1.1.48"/>
    </reaction>
</comment>
<accession>A0A098B353</accession>
<dbReference type="AlphaFoldDB" id="A0A098B353"/>
<comment type="pathway">
    <text evidence="2">Amino-acid biosynthesis; L-tryptophan biosynthesis; L-tryptophan from chorismate: step 4/5.</text>
</comment>
<dbReference type="UniPathway" id="UPA00035">
    <property type="reaction ID" value="UER00043"/>
</dbReference>
<dbReference type="EC" id="4.1.1.48" evidence="4"/>
<dbReference type="CDD" id="cd00331">
    <property type="entry name" value="IGPS"/>
    <property type="match status" value="1"/>
</dbReference>